<protein>
    <recommendedName>
        <fullName evidence="2">DNA ligase (ATP)</fullName>
        <ecNumber evidence="2">6.5.1.1</ecNumber>
    </recommendedName>
</protein>
<dbReference type="InterPro" id="IPR012309">
    <property type="entry name" value="DNA_ligase_ATP-dep_C"/>
</dbReference>
<dbReference type="Gene3D" id="2.40.50.140">
    <property type="entry name" value="Nucleic acid-binding proteins"/>
    <property type="match status" value="1"/>
</dbReference>
<accession>A0A8J3Q6G8</accession>
<dbReference type="Pfam" id="PF04679">
    <property type="entry name" value="DNA_ligase_A_C"/>
    <property type="match status" value="1"/>
</dbReference>
<dbReference type="NCBIfam" id="TIGR02779">
    <property type="entry name" value="NHEJ_ligase_lig"/>
    <property type="match status" value="1"/>
</dbReference>
<feature type="compositionally biased region" description="Basic and acidic residues" evidence="5">
    <location>
        <begin position="299"/>
        <end position="312"/>
    </location>
</feature>
<dbReference type="InterPro" id="IPR050191">
    <property type="entry name" value="ATP-dep_DNA_ligase"/>
</dbReference>
<keyword evidence="8" id="KW-1185">Reference proteome</keyword>
<dbReference type="GO" id="GO:0003910">
    <property type="term" value="F:DNA ligase (ATP) activity"/>
    <property type="evidence" value="ECO:0007669"/>
    <property type="project" value="UniProtKB-EC"/>
</dbReference>
<evidence type="ECO:0000259" key="6">
    <source>
        <dbReference type="PROSITE" id="PS50160"/>
    </source>
</evidence>
<organism evidence="7 8">
    <name type="scientific">Rhizocola hellebori</name>
    <dbReference type="NCBI Taxonomy" id="1392758"/>
    <lineage>
        <taxon>Bacteria</taxon>
        <taxon>Bacillati</taxon>
        <taxon>Actinomycetota</taxon>
        <taxon>Actinomycetes</taxon>
        <taxon>Micromonosporales</taxon>
        <taxon>Micromonosporaceae</taxon>
        <taxon>Rhizocola</taxon>
    </lineage>
</organism>
<evidence type="ECO:0000256" key="2">
    <source>
        <dbReference type="ARBA" id="ARBA00012727"/>
    </source>
</evidence>
<comment type="similarity">
    <text evidence="1">Belongs to the ATP-dependent DNA ligase family.</text>
</comment>
<reference evidence="7" key="1">
    <citation type="submission" date="2021-01" db="EMBL/GenBank/DDBJ databases">
        <title>Whole genome shotgun sequence of Rhizocola hellebori NBRC 109834.</title>
        <authorList>
            <person name="Komaki H."/>
            <person name="Tamura T."/>
        </authorList>
    </citation>
    <scope>NUCLEOTIDE SEQUENCE</scope>
    <source>
        <strain evidence="7">NBRC 109834</strain>
    </source>
</reference>
<dbReference type="PANTHER" id="PTHR45674:SF4">
    <property type="entry name" value="DNA LIGASE 1"/>
    <property type="match status" value="1"/>
</dbReference>
<dbReference type="Gene3D" id="3.30.1490.70">
    <property type="match status" value="1"/>
</dbReference>
<evidence type="ECO:0000256" key="5">
    <source>
        <dbReference type="SAM" id="MobiDB-lite"/>
    </source>
</evidence>
<dbReference type="CDD" id="cd07971">
    <property type="entry name" value="OBF_DNA_ligase_LigD"/>
    <property type="match status" value="1"/>
</dbReference>
<dbReference type="GO" id="GO:0005524">
    <property type="term" value="F:ATP binding"/>
    <property type="evidence" value="ECO:0007669"/>
    <property type="project" value="InterPro"/>
</dbReference>
<dbReference type="AlphaFoldDB" id="A0A8J3Q6G8"/>
<evidence type="ECO:0000313" key="8">
    <source>
        <dbReference type="Proteomes" id="UP000612899"/>
    </source>
</evidence>
<evidence type="ECO:0000313" key="7">
    <source>
        <dbReference type="EMBL" id="GIH04710.1"/>
    </source>
</evidence>
<dbReference type="PANTHER" id="PTHR45674">
    <property type="entry name" value="DNA LIGASE 1/3 FAMILY MEMBER"/>
    <property type="match status" value="1"/>
</dbReference>
<dbReference type="Gene3D" id="3.30.470.30">
    <property type="entry name" value="DNA ligase/mRNA capping enzyme"/>
    <property type="match status" value="1"/>
</dbReference>
<evidence type="ECO:0000256" key="1">
    <source>
        <dbReference type="ARBA" id="ARBA00007572"/>
    </source>
</evidence>
<feature type="domain" description="ATP-dependent DNA ligase family profile" evidence="6">
    <location>
        <begin position="95"/>
        <end position="219"/>
    </location>
</feature>
<sequence length="312" mass="34327">MLATLGPMPTGPEWAYEFKWDGVRAIVSVAGERVRATSRNDLDITVSYPELALLPAQLGGRRLLLDGELVTLDTDGVTSFSLLQQRMHTKNPAAALVSRIPVLFYAFDLLWLDNAPTLSWTYTQRRETLEGLSRTENGPISIPPSFSGPGQALLDAAAEHRLEGVVAKRLDAAYIAGRRSPAWIKIPLNRTQEGIIIGWRSGEGNRTGTIGSLLLAAKDGDGKLSFIGAVGTGFTRKMLTDLQRQLEETEIGASPLTGRPVPREYLRGARWCEPTLVGEVQFRNWTPDSTMRHPSWRGLRPDKTPGDVSRLD</sequence>
<dbReference type="InterPro" id="IPR012340">
    <property type="entry name" value="NA-bd_OB-fold"/>
</dbReference>
<dbReference type="GO" id="GO:0006281">
    <property type="term" value="P:DNA repair"/>
    <property type="evidence" value="ECO:0007669"/>
    <property type="project" value="InterPro"/>
</dbReference>
<feature type="region of interest" description="Disordered" evidence="5">
    <location>
        <begin position="287"/>
        <end position="312"/>
    </location>
</feature>
<comment type="catalytic activity">
    <reaction evidence="4">
        <text>ATP + (deoxyribonucleotide)n-3'-hydroxyl + 5'-phospho-(deoxyribonucleotide)m = (deoxyribonucleotide)n+m + AMP + diphosphate.</text>
        <dbReference type="EC" id="6.5.1.1"/>
    </reaction>
</comment>
<dbReference type="EMBL" id="BONY01000014">
    <property type="protein sequence ID" value="GIH04710.1"/>
    <property type="molecule type" value="Genomic_DNA"/>
</dbReference>
<comment type="caution">
    <text evidence="7">The sequence shown here is derived from an EMBL/GenBank/DDBJ whole genome shotgun (WGS) entry which is preliminary data.</text>
</comment>
<keyword evidence="3" id="KW-0436">Ligase</keyword>
<dbReference type="SUPFAM" id="SSF56091">
    <property type="entry name" value="DNA ligase/mRNA capping enzyme, catalytic domain"/>
    <property type="match status" value="1"/>
</dbReference>
<evidence type="ECO:0000256" key="4">
    <source>
        <dbReference type="ARBA" id="ARBA00034003"/>
    </source>
</evidence>
<dbReference type="Proteomes" id="UP000612899">
    <property type="component" value="Unassembled WGS sequence"/>
</dbReference>
<dbReference type="SUPFAM" id="SSF50249">
    <property type="entry name" value="Nucleic acid-binding proteins"/>
    <property type="match status" value="1"/>
</dbReference>
<evidence type="ECO:0000256" key="3">
    <source>
        <dbReference type="ARBA" id="ARBA00022598"/>
    </source>
</evidence>
<dbReference type="InterPro" id="IPR014146">
    <property type="entry name" value="LigD_ligase_dom"/>
</dbReference>
<dbReference type="PROSITE" id="PS50160">
    <property type="entry name" value="DNA_LIGASE_A3"/>
    <property type="match status" value="1"/>
</dbReference>
<dbReference type="InterPro" id="IPR012310">
    <property type="entry name" value="DNA_ligase_ATP-dep_cent"/>
</dbReference>
<proteinExistence type="inferred from homology"/>
<dbReference type="EC" id="6.5.1.1" evidence="2"/>
<gene>
    <name evidence="7" type="ORF">Rhe02_27770</name>
</gene>
<dbReference type="CDD" id="cd07906">
    <property type="entry name" value="Adenylation_DNA_ligase_LigD_LigC"/>
    <property type="match status" value="1"/>
</dbReference>
<dbReference type="GO" id="GO:0006310">
    <property type="term" value="P:DNA recombination"/>
    <property type="evidence" value="ECO:0007669"/>
    <property type="project" value="InterPro"/>
</dbReference>
<name>A0A8J3Q6G8_9ACTN</name>
<dbReference type="Pfam" id="PF01068">
    <property type="entry name" value="DNA_ligase_A_M"/>
    <property type="match status" value="1"/>
</dbReference>